<dbReference type="InterPro" id="IPR024983">
    <property type="entry name" value="CHAT_dom"/>
</dbReference>
<dbReference type="AlphaFoldDB" id="A0A2W1K069"/>
<dbReference type="Pfam" id="PF13424">
    <property type="entry name" value="TPR_12"/>
    <property type="match status" value="3"/>
</dbReference>
<dbReference type="Proteomes" id="UP000248857">
    <property type="component" value="Unassembled WGS sequence"/>
</dbReference>
<feature type="repeat" description="TPR" evidence="1">
    <location>
        <begin position="142"/>
        <end position="175"/>
    </location>
</feature>
<feature type="repeat" description="TPR" evidence="1">
    <location>
        <begin position="222"/>
        <end position="255"/>
    </location>
</feature>
<feature type="repeat" description="TPR" evidence="1">
    <location>
        <begin position="262"/>
        <end position="295"/>
    </location>
</feature>
<keyword evidence="5" id="KW-1185">Reference proteome</keyword>
<protein>
    <submittedName>
        <fullName evidence="4">Glucose starvation-inducible protein B</fullName>
    </submittedName>
</protein>
<name>A0A2W1K069_9CYAN</name>
<evidence type="ECO:0000313" key="5">
    <source>
        <dbReference type="Proteomes" id="UP000248857"/>
    </source>
</evidence>
<dbReference type="Pfam" id="PF13181">
    <property type="entry name" value="TPR_8"/>
    <property type="match status" value="1"/>
</dbReference>
<feature type="region of interest" description="Disordered" evidence="2">
    <location>
        <begin position="904"/>
        <end position="926"/>
    </location>
</feature>
<dbReference type="InterPro" id="IPR019734">
    <property type="entry name" value="TPR_rpt"/>
</dbReference>
<accession>A0A2W1K069</accession>
<evidence type="ECO:0000256" key="1">
    <source>
        <dbReference type="PROSITE-ProRule" id="PRU00339"/>
    </source>
</evidence>
<feature type="repeat" description="TPR" evidence="1">
    <location>
        <begin position="302"/>
        <end position="335"/>
    </location>
</feature>
<organism evidence="4 5">
    <name type="scientific">Acaryochloris thomasi RCC1774</name>
    <dbReference type="NCBI Taxonomy" id="1764569"/>
    <lineage>
        <taxon>Bacteria</taxon>
        <taxon>Bacillati</taxon>
        <taxon>Cyanobacteriota</taxon>
        <taxon>Cyanophyceae</taxon>
        <taxon>Acaryochloridales</taxon>
        <taxon>Acaryochloridaceae</taxon>
        <taxon>Acaryochloris</taxon>
        <taxon>Acaryochloris thomasi</taxon>
    </lineage>
</organism>
<gene>
    <name evidence="4" type="primary">gsiB_1</name>
    <name evidence="4" type="ORF">C1752_00095</name>
</gene>
<feature type="domain" description="CHAT" evidence="3">
    <location>
        <begin position="641"/>
        <end position="942"/>
    </location>
</feature>
<dbReference type="PANTHER" id="PTHR10098:SF108">
    <property type="entry name" value="TETRATRICOPEPTIDE REPEAT PROTEIN 28"/>
    <property type="match status" value="1"/>
</dbReference>
<sequence length="944" mass="104979">MASQAWGQAVSSQKRDAAQLLAQGIELRQQRQFQAALKTLQKALILYQTQKDPRGQRNSWYAIGDVYYYQSQYLQALKSYQESFATQQAILAPNPADLKTQAVLLNDLGLVSNRLDQKRRALEFYNQALPITKAVKDRNSEAATLNNIGSVYADLGQKQRALAFYNQALPITKAVKDRDSEAATFNNIGRIYADLGQKQKALKFYDRALPILKEIGNRSGEATILNNLGGIYADLGQKQKALKFYDRALPILKEIGNRNGEAITLNNMGGVYNDLDQRQKALDLYNQALPIRREVGDRSGEAATLNNIGSIYDDLGQRQKALDLYNQALLLQKEIGDRSGEATTLNNIGSVYDDLGQQQRALDLYNQALSIRREVGDRGGEAGTLNNIGVLLSAQNQSELAIIFYKQSVNIKESLRDEIRSLSSELQQSYTQTIASTYRDLANLLLQQDRVLEAQQVLDLLKVQELDDYLSQVRGNTKTSKGVTVLKPELAILNQLSESQENVIQLGQELTKLRHISQDDRTQTQQKRIDQLVKLQQNLNQDFNQFIASPAVQTALGQLSRTAQRQSVDLADLDALRDNLKQLNAVLLYPLILEDRLELVITTPNSAPIRRTVSVSRQELNQTIVAFRRALQDRRSSDVKPLAQKLYSWLVQPIEADLKQANAETIIYAPDGQLRYIPLPALHDGDQWLVQRLRVNNITAKSFSNLNPQTQGPLSILAGAFVSGQYSFQVGAEQFAFSGLPFAGKEVSQLVTTIPGTTRLLDQDFSVAKFQPRMNEHSIVHLATHAAFVPGQPEDSFILFGNGDRATLRDIGSWSLFNVDLVVLSACETGLGGKFGNGEEVLGLGYQFQNRGAKATLASLWQVDDGGTQMLMSAFYGNLKAGPVSKAEALRQAQIAMITGRDSSMSDQRGSIKVVDDQPRKQKQKNNLSHPYYWAPFILIGNGL</sequence>
<evidence type="ECO:0000256" key="2">
    <source>
        <dbReference type="SAM" id="MobiDB-lite"/>
    </source>
</evidence>
<reference evidence="4 5" key="1">
    <citation type="journal article" date="2018" name="Sci. Rep.">
        <title>A novel species of the marine cyanobacterium Acaryochloris with a unique pigment content and lifestyle.</title>
        <authorList>
            <person name="Partensky F."/>
            <person name="Six C."/>
            <person name="Ratin M."/>
            <person name="Garczarek L."/>
            <person name="Vaulot D."/>
            <person name="Probert I."/>
            <person name="Calteau A."/>
            <person name="Gourvil P."/>
            <person name="Marie D."/>
            <person name="Grebert T."/>
            <person name="Bouchier C."/>
            <person name="Le Panse S."/>
            <person name="Gachenot M."/>
            <person name="Rodriguez F."/>
            <person name="Garrido J.L."/>
        </authorList>
    </citation>
    <scope>NUCLEOTIDE SEQUENCE [LARGE SCALE GENOMIC DNA]</scope>
    <source>
        <strain evidence="4 5">RCC1774</strain>
    </source>
</reference>
<keyword evidence="1" id="KW-0802">TPR repeat</keyword>
<dbReference type="Gene3D" id="1.25.40.10">
    <property type="entry name" value="Tetratricopeptide repeat domain"/>
    <property type="match status" value="3"/>
</dbReference>
<feature type="repeat" description="TPR" evidence="1">
    <location>
        <begin position="182"/>
        <end position="215"/>
    </location>
</feature>
<evidence type="ECO:0000259" key="3">
    <source>
        <dbReference type="Pfam" id="PF12770"/>
    </source>
</evidence>
<proteinExistence type="predicted"/>
<comment type="caution">
    <text evidence="4">The sequence shown here is derived from an EMBL/GenBank/DDBJ whole genome shotgun (WGS) entry which is preliminary data.</text>
</comment>
<feature type="repeat" description="TPR" evidence="1">
    <location>
        <begin position="342"/>
        <end position="375"/>
    </location>
</feature>
<dbReference type="Pfam" id="PF12770">
    <property type="entry name" value="CHAT"/>
    <property type="match status" value="1"/>
</dbReference>
<dbReference type="SMART" id="SM00028">
    <property type="entry name" value="TPR"/>
    <property type="match status" value="10"/>
</dbReference>
<dbReference type="PROSITE" id="PS50005">
    <property type="entry name" value="TPR"/>
    <property type="match status" value="7"/>
</dbReference>
<feature type="repeat" description="TPR" evidence="1">
    <location>
        <begin position="57"/>
        <end position="90"/>
    </location>
</feature>
<dbReference type="EMBL" id="PQWO01000001">
    <property type="protein sequence ID" value="PZD74984.1"/>
    <property type="molecule type" value="Genomic_DNA"/>
</dbReference>
<dbReference type="PANTHER" id="PTHR10098">
    <property type="entry name" value="RAPSYN-RELATED"/>
    <property type="match status" value="1"/>
</dbReference>
<evidence type="ECO:0000313" key="4">
    <source>
        <dbReference type="EMBL" id="PZD74984.1"/>
    </source>
</evidence>
<dbReference type="SUPFAM" id="SSF48452">
    <property type="entry name" value="TPR-like"/>
    <property type="match status" value="3"/>
</dbReference>
<dbReference type="InterPro" id="IPR011990">
    <property type="entry name" value="TPR-like_helical_dom_sf"/>
</dbReference>